<dbReference type="GO" id="GO:0006099">
    <property type="term" value="P:tricarboxylic acid cycle"/>
    <property type="evidence" value="ECO:0007669"/>
    <property type="project" value="InterPro"/>
</dbReference>
<dbReference type="Proteomes" id="UP000295192">
    <property type="component" value="Unassembled WGS sequence"/>
</dbReference>
<feature type="transmembrane region" description="Helical" evidence="9">
    <location>
        <begin position="104"/>
        <end position="126"/>
    </location>
</feature>
<dbReference type="Pfam" id="PF01127">
    <property type="entry name" value="Sdh_cyt"/>
    <property type="match status" value="1"/>
</dbReference>
<feature type="region of interest" description="Disordered" evidence="8">
    <location>
        <begin position="270"/>
        <end position="297"/>
    </location>
</feature>
<dbReference type="EMBL" id="LSRL02000005">
    <property type="protein sequence ID" value="TDG52117.1"/>
    <property type="molecule type" value="Genomic_DNA"/>
</dbReference>
<feature type="compositionally biased region" description="Low complexity" evidence="8">
    <location>
        <begin position="272"/>
        <end position="286"/>
    </location>
</feature>
<keyword evidence="4" id="KW-0479">Metal-binding</keyword>
<name>A0A484BTK3_DRONA</name>
<dbReference type="NCBIfam" id="TIGR02970">
    <property type="entry name" value="succ_dehyd_cytB"/>
    <property type="match status" value="1"/>
</dbReference>
<evidence type="ECO:0000256" key="6">
    <source>
        <dbReference type="ARBA" id="ARBA00023004"/>
    </source>
</evidence>
<feature type="region of interest" description="Disordered" evidence="8">
    <location>
        <begin position="211"/>
        <end position="258"/>
    </location>
</feature>
<evidence type="ECO:0000313" key="10">
    <source>
        <dbReference type="EMBL" id="TDG52117.1"/>
    </source>
</evidence>
<evidence type="ECO:0000256" key="5">
    <source>
        <dbReference type="ARBA" id="ARBA00022989"/>
    </source>
</evidence>
<dbReference type="AlphaFoldDB" id="A0A484BTK3"/>
<evidence type="ECO:0000256" key="2">
    <source>
        <dbReference type="ARBA" id="ARBA00022617"/>
    </source>
</evidence>
<organism evidence="10 11">
    <name type="scientific">Drosophila navojoa</name>
    <name type="common">Fruit fly</name>
    <dbReference type="NCBI Taxonomy" id="7232"/>
    <lineage>
        <taxon>Eukaryota</taxon>
        <taxon>Metazoa</taxon>
        <taxon>Ecdysozoa</taxon>
        <taxon>Arthropoda</taxon>
        <taxon>Hexapoda</taxon>
        <taxon>Insecta</taxon>
        <taxon>Pterygota</taxon>
        <taxon>Neoptera</taxon>
        <taxon>Endopterygota</taxon>
        <taxon>Diptera</taxon>
        <taxon>Brachycera</taxon>
        <taxon>Muscomorpha</taxon>
        <taxon>Ephydroidea</taxon>
        <taxon>Drosophilidae</taxon>
        <taxon>Drosophila</taxon>
    </lineage>
</organism>
<keyword evidence="6" id="KW-0408">Iron</keyword>
<evidence type="ECO:0000256" key="4">
    <source>
        <dbReference type="ARBA" id="ARBA00022723"/>
    </source>
</evidence>
<dbReference type="InterPro" id="IPR014314">
    <property type="entry name" value="Succ_DH_cytb556"/>
</dbReference>
<evidence type="ECO:0000256" key="8">
    <source>
        <dbReference type="SAM" id="MobiDB-lite"/>
    </source>
</evidence>
<evidence type="ECO:0000256" key="3">
    <source>
        <dbReference type="ARBA" id="ARBA00022692"/>
    </source>
</evidence>
<evidence type="ECO:0000256" key="1">
    <source>
        <dbReference type="ARBA" id="ARBA00004370"/>
    </source>
</evidence>
<sequence>MYPKYFKSFTPIKRCAHVANACLLGCSPSFGMGRLSILQLAHYSKAKGGDSKKPPSAPTGKLGMRIVPVVQNKLNYDEKNMKLGRALSPHLTIYRKQLTSMMSIFLRASGATLGLAVWIIGLTALLCKLDINALAEKVEGLNLGGVTFTALKFILMVPFSYHVMAGTRHLIWYLNMFLTKPEIYTTGYVAIAMSLLLAAALALISVKPPHTEPQPVLHDKPEPKCPVVEEDPCNVPDTYDECEEPARPDPVRPDQKGLYLNVGSFNRVSALHQHQQQQQQQQQQQEQEQEQRQHQRK</sequence>
<dbReference type="CDD" id="cd03499">
    <property type="entry name" value="SQR_TypeC_SdhC"/>
    <property type="match status" value="1"/>
</dbReference>
<proteinExistence type="predicted"/>
<keyword evidence="5 9" id="KW-1133">Transmembrane helix</keyword>
<dbReference type="PANTHER" id="PTHR10978:SF5">
    <property type="entry name" value="SUCCINATE DEHYDROGENASE CYTOCHROME B560 SUBUNIT, MITOCHONDRIAL"/>
    <property type="match status" value="1"/>
</dbReference>
<keyword evidence="2" id="KW-0349">Heme</keyword>
<dbReference type="SUPFAM" id="SSF81343">
    <property type="entry name" value="Fumarate reductase respiratory complex transmembrane subunits"/>
    <property type="match status" value="1"/>
</dbReference>
<evidence type="ECO:0000313" key="11">
    <source>
        <dbReference type="Proteomes" id="UP000295192"/>
    </source>
</evidence>
<feature type="compositionally biased region" description="Acidic residues" evidence="8">
    <location>
        <begin position="228"/>
        <end position="243"/>
    </location>
</feature>
<dbReference type="Gene3D" id="1.20.1300.10">
    <property type="entry name" value="Fumarate reductase/succinate dehydrogenase, transmembrane subunit"/>
    <property type="match status" value="1"/>
</dbReference>
<comment type="caution">
    <text evidence="10">The sequence shown here is derived from an EMBL/GenBank/DDBJ whole genome shotgun (WGS) entry which is preliminary data.</text>
</comment>
<evidence type="ECO:0000256" key="7">
    <source>
        <dbReference type="ARBA" id="ARBA00023136"/>
    </source>
</evidence>
<accession>A0A484BTK3</accession>
<dbReference type="STRING" id="7232.A0A484BTK3"/>
<dbReference type="InterPro" id="IPR034804">
    <property type="entry name" value="SQR/QFR_C/D"/>
</dbReference>
<keyword evidence="11" id="KW-1185">Reference proteome</keyword>
<dbReference type="GO" id="GO:0016020">
    <property type="term" value="C:membrane"/>
    <property type="evidence" value="ECO:0007669"/>
    <property type="project" value="UniProtKB-SubCell"/>
</dbReference>
<dbReference type="PANTHER" id="PTHR10978">
    <property type="entry name" value="SUCCINATE DEHYDROGENASE CYTOCHROME B560 SUBUNIT"/>
    <property type="match status" value="1"/>
</dbReference>
<dbReference type="GO" id="GO:0009055">
    <property type="term" value="F:electron transfer activity"/>
    <property type="evidence" value="ECO:0007669"/>
    <property type="project" value="InterPro"/>
</dbReference>
<dbReference type="GO" id="GO:0005739">
    <property type="term" value="C:mitochondrion"/>
    <property type="evidence" value="ECO:0007669"/>
    <property type="project" value="GOC"/>
</dbReference>
<dbReference type="InterPro" id="IPR000701">
    <property type="entry name" value="SuccDH_FuR_B_TM-su"/>
</dbReference>
<dbReference type="GO" id="GO:0006121">
    <property type="term" value="P:mitochondrial electron transport, succinate to ubiquinone"/>
    <property type="evidence" value="ECO:0007669"/>
    <property type="project" value="TreeGrafter"/>
</dbReference>
<dbReference type="OrthoDB" id="588261at2759"/>
<feature type="compositionally biased region" description="Basic and acidic residues" evidence="8">
    <location>
        <begin position="244"/>
        <end position="255"/>
    </location>
</feature>
<keyword evidence="7 9" id="KW-0472">Membrane</keyword>
<comment type="subcellular location">
    <subcellularLocation>
        <location evidence="1">Membrane</location>
    </subcellularLocation>
</comment>
<gene>
    <name evidence="10" type="ORF">AWZ03_001398</name>
</gene>
<keyword evidence="3 9" id="KW-0812">Transmembrane</keyword>
<dbReference type="GO" id="GO:0046872">
    <property type="term" value="F:metal ion binding"/>
    <property type="evidence" value="ECO:0007669"/>
    <property type="project" value="UniProtKB-KW"/>
</dbReference>
<feature type="transmembrane region" description="Helical" evidence="9">
    <location>
        <begin position="146"/>
        <end position="164"/>
    </location>
</feature>
<feature type="transmembrane region" description="Helical" evidence="9">
    <location>
        <begin position="185"/>
        <end position="206"/>
    </location>
</feature>
<protein>
    <submittedName>
        <fullName evidence="10">Uncharacterized protein</fullName>
    </submittedName>
</protein>
<reference evidence="10 11" key="1">
    <citation type="journal article" date="2019" name="J. Hered.">
        <title>An Improved Genome Assembly for Drosophila navojoa, the Basal Species in the mojavensis Cluster.</title>
        <authorList>
            <person name="Vanderlinde T."/>
            <person name="Dupim E.G."/>
            <person name="Nazario-Yepiz N.O."/>
            <person name="Carvalho A.B."/>
        </authorList>
    </citation>
    <scope>NUCLEOTIDE SEQUENCE [LARGE SCALE GENOMIC DNA]</scope>
    <source>
        <strain evidence="10">Navoj_Jal97</strain>
        <tissue evidence="10">Whole organism</tissue>
    </source>
</reference>
<evidence type="ECO:0000256" key="9">
    <source>
        <dbReference type="SAM" id="Phobius"/>
    </source>
</evidence>